<comment type="subcellular location">
    <subcellularLocation>
        <location evidence="1">Membrane</location>
    </subcellularLocation>
</comment>
<feature type="short sequence motif" description="GXGXXG" evidence="7">
    <location>
        <begin position="38"/>
        <end position="43"/>
    </location>
</feature>
<evidence type="ECO:0000256" key="6">
    <source>
        <dbReference type="ARBA" id="ARBA00023136"/>
    </source>
</evidence>
<dbReference type="PANTHER" id="PTHR14226:SF29">
    <property type="entry name" value="NEUROPATHY TARGET ESTERASE SWS"/>
    <property type="match status" value="1"/>
</dbReference>
<dbReference type="RefSeq" id="WP_186412306.1">
    <property type="nucleotide sequence ID" value="NZ_FLQY01000366.1"/>
</dbReference>
<dbReference type="Gene3D" id="3.40.1090.10">
    <property type="entry name" value="Cytosolic phospholipase A2 catalytic domain"/>
    <property type="match status" value="2"/>
</dbReference>
<protein>
    <submittedName>
        <fullName evidence="10">Patatin</fullName>
    </submittedName>
</protein>
<feature type="domain" description="PNPLA" evidence="9">
    <location>
        <begin position="34"/>
        <end position="226"/>
    </location>
</feature>
<feature type="signal peptide" evidence="8">
    <location>
        <begin position="1"/>
        <end position="24"/>
    </location>
</feature>
<keyword evidence="6" id="KW-0472">Membrane</keyword>
<dbReference type="Pfam" id="PF01103">
    <property type="entry name" value="Omp85"/>
    <property type="match status" value="1"/>
</dbReference>
<dbReference type="PANTHER" id="PTHR14226">
    <property type="entry name" value="NEUROPATHY TARGET ESTERASE/SWISS CHEESE D.MELANOGASTER"/>
    <property type="match status" value="1"/>
</dbReference>
<feature type="active site" description="Nucleophile" evidence="7">
    <location>
        <position position="67"/>
    </location>
</feature>
<evidence type="ECO:0000256" key="1">
    <source>
        <dbReference type="ARBA" id="ARBA00004370"/>
    </source>
</evidence>
<dbReference type="InterPro" id="IPR000184">
    <property type="entry name" value="Bac_surfAg_D15"/>
</dbReference>
<keyword evidence="8" id="KW-0732">Signal</keyword>
<evidence type="ECO:0000313" key="11">
    <source>
        <dbReference type="Proteomes" id="UP000199600"/>
    </source>
</evidence>
<dbReference type="InterPro" id="IPR016035">
    <property type="entry name" value="Acyl_Trfase/lysoPLipase"/>
</dbReference>
<dbReference type="SUPFAM" id="SSF52151">
    <property type="entry name" value="FabD/lysophospholipase-like"/>
    <property type="match status" value="1"/>
</dbReference>
<reference evidence="10 11" key="1">
    <citation type="submission" date="2016-06" db="EMBL/GenBank/DDBJ databases">
        <authorList>
            <person name="Kjaerup R.B."/>
            <person name="Dalgaard T.S."/>
            <person name="Juul-Madsen H.R."/>
        </authorList>
    </citation>
    <scope>NUCLEOTIDE SEQUENCE [LARGE SCALE GENOMIC DNA]</scope>
    <source>
        <strain evidence="10">2</strain>
    </source>
</reference>
<name>A0A1A8Y0Q4_9RHOO</name>
<evidence type="ECO:0000256" key="4">
    <source>
        <dbReference type="ARBA" id="ARBA00022963"/>
    </source>
</evidence>
<dbReference type="Pfam" id="PF01734">
    <property type="entry name" value="Patatin"/>
    <property type="match status" value="1"/>
</dbReference>
<evidence type="ECO:0000256" key="5">
    <source>
        <dbReference type="ARBA" id="ARBA00023098"/>
    </source>
</evidence>
<comment type="similarity">
    <text evidence="2">Belongs to the NTE family.</text>
</comment>
<evidence type="ECO:0000256" key="7">
    <source>
        <dbReference type="PROSITE-ProRule" id="PRU01161"/>
    </source>
</evidence>
<evidence type="ECO:0000256" key="8">
    <source>
        <dbReference type="SAM" id="SignalP"/>
    </source>
</evidence>
<dbReference type="GO" id="GO:0019867">
    <property type="term" value="C:outer membrane"/>
    <property type="evidence" value="ECO:0007669"/>
    <property type="project" value="InterPro"/>
</dbReference>
<dbReference type="GO" id="GO:0016042">
    <property type="term" value="P:lipid catabolic process"/>
    <property type="evidence" value="ECO:0007669"/>
    <property type="project" value="UniProtKB-UniRule"/>
</dbReference>
<evidence type="ECO:0000313" key="10">
    <source>
        <dbReference type="EMBL" id="SBT10735.1"/>
    </source>
</evidence>
<dbReference type="GO" id="GO:0004622">
    <property type="term" value="F:phosphatidylcholine lysophospholipase activity"/>
    <property type="evidence" value="ECO:0007669"/>
    <property type="project" value="InterPro"/>
</dbReference>
<feature type="short sequence motif" description="DGA/G" evidence="7">
    <location>
        <begin position="213"/>
        <end position="215"/>
    </location>
</feature>
<keyword evidence="5 7" id="KW-0443">Lipid metabolism</keyword>
<proteinExistence type="inferred from homology"/>
<dbReference type="PROSITE" id="PS01237">
    <property type="entry name" value="UPF0028"/>
    <property type="match status" value="1"/>
</dbReference>
<dbReference type="AlphaFoldDB" id="A0A1A8Y0Q4"/>
<keyword evidence="11" id="KW-1185">Reference proteome</keyword>
<accession>A0A1A8Y0Q4</accession>
<feature type="active site" description="Proton acceptor" evidence="7">
    <location>
        <position position="213"/>
    </location>
</feature>
<dbReference type="GO" id="GO:0046470">
    <property type="term" value="P:phosphatidylcholine metabolic process"/>
    <property type="evidence" value="ECO:0007669"/>
    <property type="project" value="InterPro"/>
</dbReference>
<dbReference type="InterPro" id="IPR050301">
    <property type="entry name" value="NTE"/>
</dbReference>
<dbReference type="InterPro" id="IPR002641">
    <property type="entry name" value="PNPLA_dom"/>
</dbReference>
<keyword evidence="3 7" id="KW-0378">Hydrolase</keyword>
<gene>
    <name evidence="10" type="ORF">PROAA_630013</name>
</gene>
<feature type="chain" id="PRO_5008381949" evidence="8">
    <location>
        <begin position="25"/>
        <end position="733"/>
    </location>
</feature>
<evidence type="ECO:0000256" key="3">
    <source>
        <dbReference type="ARBA" id="ARBA00022801"/>
    </source>
</evidence>
<dbReference type="Proteomes" id="UP000199600">
    <property type="component" value="Unassembled WGS sequence"/>
</dbReference>
<feature type="short sequence motif" description="GXSXG" evidence="7">
    <location>
        <begin position="65"/>
        <end position="69"/>
    </location>
</feature>
<organism evidence="10 11">
    <name type="scientific">Candidatus Propionivibrio aalborgensis</name>
    <dbReference type="NCBI Taxonomy" id="1860101"/>
    <lineage>
        <taxon>Bacteria</taxon>
        <taxon>Pseudomonadati</taxon>
        <taxon>Pseudomonadota</taxon>
        <taxon>Betaproteobacteria</taxon>
        <taxon>Rhodocyclales</taxon>
        <taxon>Rhodocyclaceae</taxon>
        <taxon>Propionivibrio</taxon>
    </lineage>
</organism>
<dbReference type="InterPro" id="IPR001423">
    <property type="entry name" value="LysoPLipase_patatin_CS"/>
</dbReference>
<keyword evidence="4 7" id="KW-0442">Lipid degradation</keyword>
<sequence length="733" mass="79378">MNIRSVVQSLVLAGLFVAASLTHAAEATRPRIGLVLGGGGARGAAHIGVLEVLEQLRVPVDCVAGTSMGGLVSGAFAAGLSPAEMRSALAKADWDDMFQDYPAYSEINYRNKVLAKKFIPASETGVTSKGLSYQGGVVAGEKIKLFFNRLVHSDQGERKIELLPLPLSIIATDIGNGDKVVFRDGSLTRAMRASMSVPGLLAPVDYNGHKLVDGGLVDNVPIDEVRSRCQADIVIAVNVGSPLMKAEDVGSLLSVTVQMVNILTEQNVRQSLATLKPTDIYIKPDLEGITAGDFKKSSETADRGKLAAEALAERLKPLSVSESEYATWVNKIAYARTAPPVIDEVQIAGLKRVNPAAVERHLRGALPGESVKEGELDKDMLRAYGDGWYETVDYEMLTTRDRNILRVLPVEKSWGPDYLRFGINLDSDFKEDSSYTLRAAYDKTWINSLGAELLVGADIGNAPSIGLNYYQPIDPAQRYFVETNLNYSGRSFNVYQNNEKLAQYWRTAGVASVSAGMNVGLLGQVRAGYRRTWQEAKLETGVPSAFFPSSSNESYGGGFLTLDFDQKNQLYFPSSGWSSRLGYFDVSEKGYSRLLAELQGAYSIGDYVINSGVRYQGSLRGKLPTYDAGTLGGFLNMSGFARNELNGDDITNGNLRFEKIIGRFPMGLRGDLRAGISLEAGKVGTPYTETQIKGWTRSAAIYLGGETPLGPVYLGYGYNDTGASSVYLFLGTP</sequence>
<dbReference type="PROSITE" id="PS51635">
    <property type="entry name" value="PNPLA"/>
    <property type="match status" value="1"/>
</dbReference>
<evidence type="ECO:0000259" key="9">
    <source>
        <dbReference type="PROSITE" id="PS51635"/>
    </source>
</evidence>
<evidence type="ECO:0000256" key="2">
    <source>
        <dbReference type="ARBA" id="ARBA00006636"/>
    </source>
</evidence>
<dbReference type="EMBL" id="FLQY01000366">
    <property type="protein sequence ID" value="SBT10735.1"/>
    <property type="molecule type" value="Genomic_DNA"/>
</dbReference>